<dbReference type="Proteomes" id="UP001500571">
    <property type="component" value="Unassembled WGS sequence"/>
</dbReference>
<keyword evidence="2 9" id="KW-0963">Cytoplasm</keyword>
<evidence type="ECO:0000256" key="4">
    <source>
        <dbReference type="ARBA" id="ARBA00023012"/>
    </source>
</evidence>
<dbReference type="Pfam" id="PF00072">
    <property type="entry name" value="Response_reg"/>
    <property type="match status" value="1"/>
</dbReference>
<dbReference type="InterPro" id="IPR011006">
    <property type="entry name" value="CheY-like_superfamily"/>
</dbReference>
<comment type="subcellular location">
    <subcellularLocation>
        <location evidence="1 9">Cytoplasm</location>
    </subcellularLocation>
</comment>
<keyword evidence="4 9" id="KW-0902">Two-component regulatory system</keyword>
<evidence type="ECO:0000256" key="6">
    <source>
        <dbReference type="ARBA" id="ARBA00023125"/>
    </source>
</evidence>
<keyword evidence="7 9" id="KW-0010">Activator</keyword>
<dbReference type="InterPro" id="IPR036390">
    <property type="entry name" value="WH_DNA-bd_sf"/>
</dbReference>
<sequence>MIRVLVVDDDFRVAGLHAAYVGSMPDFEVVASAHTAADALRLAEELAPDLVLLDEYLPDGSGSALIGRLGAAVIMVSAAADAGVVRHAIAAGAVNYVLKPFPPSELADRLQAFRRFWTMLDGGAHVDQTAVDRALQSLRSGDSPVAAVRKGRSAVTSESIADVLRRAGEAVTALDVAEATGVSRATAQRYLSDLARDGRVRLTLRYGTTGRPEHRFEWVG</sequence>
<evidence type="ECO:0000256" key="5">
    <source>
        <dbReference type="ARBA" id="ARBA00023015"/>
    </source>
</evidence>
<dbReference type="PANTHER" id="PTHR45526:SF1">
    <property type="entry name" value="TRANSCRIPTIONAL REGULATORY PROTEIN DCUR-RELATED"/>
    <property type="match status" value="1"/>
</dbReference>
<keyword evidence="5 9" id="KW-0805">Transcription regulation</keyword>
<accession>A0ABN2REY9</accession>
<keyword evidence="13" id="KW-1185">Reference proteome</keyword>
<dbReference type="Gene3D" id="3.40.50.2300">
    <property type="match status" value="1"/>
</dbReference>
<dbReference type="InterPro" id="IPR024187">
    <property type="entry name" value="Sig_transdc_resp-reg_cit/mal"/>
</dbReference>
<dbReference type="SUPFAM" id="SSF52172">
    <property type="entry name" value="CheY-like"/>
    <property type="match status" value="1"/>
</dbReference>
<feature type="modified residue" description="4-aspartylphosphate" evidence="10">
    <location>
        <position position="54"/>
    </location>
</feature>
<evidence type="ECO:0000256" key="3">
    <source>
        <dbReference type="ARBA" id="ARBA00022553"/>
    </source>
</evidence>
<evidence type="ECO:0000256" key="8">
    <source>
        <dbReference type="ARBA" id="ARBA00023163"/>
    </source>
</evidence>
<evidence type="ECO:0000256" key="10">
    <source>
        <dbReference type="PROSITE-ProRule" id="PRU00169"/>
    </source>
</evidence>
<proteinExistence type="predicted"/>
<keyword evidence="6 9" id="KW-0238">DNA-binding</keyword>
<dbReference type="Pfam" id="PF09339">
    <property type="entry name" value="HTH_IclR"/>
    <property type="match status" value="1"/>
</dbReference>
<dbReference type="PANTHER" id="PTHR45526">
    <property type="entry name" value="TRANSCRIPTIONAL REGULATORY PROTEIN DPIA"/>
    <property type="match status" value="1"/>
</dbReference>
<dbReference type="PROSITE" id="PS50110">
    <property type="entry name" value="RESPONSE_REGULATORY"/>
    <property type="match status" value="1"/>
</dbReference>
<dbReference type="SUPFAM" id="SSF46785">
    <property type="entry name" value="Winged helix' DNA-binding domain"/>
    <property type="match status" value="1"/>
</dbReference>
<comment type="caution">
    <text evidence="12">The sequence shown here is derived from an EMBL/GenBank/DDBJ whole genome shotgun (WGS) entry which is preliminary data.</text>
</comment>
<evidence type="ECO:0000256" key="9">
    <source>
        <dbReference type="PIRNR" id="PIRNR006171"/>
    </source>
</evidence>
<evidence type="ECO:0000313" key="13">
    <source>
        <dbReference type="Proteomes" id="UP001500571"/>
    </source>
</evidence>
<dbReference type="EMBL" id="BAAAPB010000003">
    <property type="protein sequence ID" value="GAA1968074.1"/>
    <property type="molecule type" value="Genomic_DNA"/>
</dbReference>
<dbReference type="Gene3D" id="1.10.10.10">
    <property type="entry name" value="Winged helix-like DNA-binding domain superfamily/Winged helix DNA-binding domain"/>
    <property type="match status" value="1"/>
</dbReference>
<reference evidence="12 13" key="1">
    <citation type="journal article" date="2019" name="Int. J. Syst. Evol. Microbiol.">
        <title>The Global Catalogue of Microorganisms (GCM) 10K type strain sequencing project: providing services to taxonomists for standard genome sequencing and annotation.</title>
        <authorList>
            <consortium name="The Broad Institute Genomics Platform"/>
            <consortium name="The Broad Institute Genome Sequencing Center for Infectious Disease"/>
            <person name="Wu L."/>
            <person name="Ma J."/>
        </authorList>
    </citation>
    <scope>NUCLEOTIDE SEQUENCE [LARGE SCALE GENOMIC DNA]</scope>
    <source>
        <strain evidence="12 13">JCM 15309</strain>
    </source>
</reference>
<evidence type="ECO:0000256" key="2">
    <source>
        <dbReference type="ARBA" id="ARBA00022490"/>
    </source>
</evidence>
<keyword evidence="8 9" id="KW-0804">Transcription</keyword>
<evidence type="ECO:0000256" key="1">
    <source>
        <dbReference type="ARBA" id="ARBA00004496"/>
    </source>
</evidence>
<evidence type="ECO:0000313" key="12">
    <source>
        <dbReference type="EMBL" id="GAA1968074.1"/>
    </source>
</evidence>
<dbReference type="InterPro" id="IPR005471">
    <property type="entry name" value="Tscrpt_reg_IclR_N"/>
</dbReference>
<dbReference type="InterPro" id="IPR001789">
    <property type="entry name" value="Sig_transdc_resp-reg_receiver"/>
</dbReference>
<dbReference type="PIRSF" id="PIRSF006171">
    <property type="entry name" value="RR_citrat_malat"/>
    <property type="match status" value="1"/>
</dbReference>
<keyword evidence="3 10" id="KW-0597">Phosphoprotein</keyword>
<gene>
    <name evidence="12" type="ORF">GCM10009798_30550</name>
</gene>
<feature type="domain" description="Response regulatory" evidence="11">
    <location>
        <begin position="3"/>
        <end position="114"/>
    </location>
</feature>
<protein>
    <recommendedName>
        <fullName evidence="9">Transcriptional regulatory protein</fullName>
    </recommendedName>
</protein>
<evidence type="ECO:0000256" key="7">
    <source>
        <dbReference type="ARBA" id="ARBA00023159"/>
    </source>
</evidence>
<dbReference type="RefSeq" id="WP_344046212.1">
    <property type="nucleotide sequence ID" value="NZ_BAAAPB010000003.1"/>
</dbReference>
<dbReference type="InterPro" id="IPR051271">
    <property type="entry name" value="2C-system_Tx_regulators"/>
</dbReference>
<dbReference type="SMART" id="SM00448">
    <property type="entry name" value="REC"/>
    <property type="match status" value="1"/>
</dbReference>
<organism evidence="12 13">
    <name type="scientific">Nocardioides panacihumi</name>
    <dbReference type="NCBI Taxonomy" id="400774"/>
    <lineage>
        <taxon>Bacteria</taxon>
        <taxon>Bacillati</taxon>
        <taxon>Actinomycetota</taxon>
        <taxon>Actinomycetes</taxon>
        <taxon>Propionibacteriales</taxon>
        <taxon>Nocardioidaceae</taxon>
        <taxon>Nocardioides</taxon>
    </lineage>
</organism>
<dbReference type="InterPro" id="IPR036388">
    <property type="entry name" value="WH-like_DNA-bd_sf"/>
</dbReference>
<name>A0ABN2REY9_9ACTN</name>
<evidence type="ECO:0000259" key="11">
    <source>
        <dbReference type="PROSITE" id="PS50110"/>
    </source>
</evidence>